<protein>
    <submittedName>
        <fullName evidence="4">TetR/AcrR family transcriptional regulator</fullName>
    </submittedName>
</protein>
<dbReference type="RefSeq" id="WP_379870142.1">
    <property type="nucleotide sequence ID" value="NZ_JBHTBH010000003.1"/>
</dbReference>
<evidence type="ECO:0000259" key="3">
    <source>
        <dbReference type="PROSITE" id="PS50977"/>
    </source>
</evidence>
<dbReference type="PANTHER" id="PTHR30055">
    <property type="entry name" value="HTH-TYPE TRANSCRIPTIONAL REGULATOR RUTR"/>
    <property type="match status" value="1"/>
</dbReference>
<dbReference type="SUPFAM" id="SSF48498">
    <property type="entry name" value="Tetracyclin repressor-like, C-terminal domain"/>
    <property type="match status" value="1"/>
</dbReference>
<proteinExistence type="predicted"/>
<dbReference type="Pfam" id="PF00440">
    <property type="entry name" value="TetR_N"/>
    <property type="match status" value="1"/>
</dbReference>
<dbReference type="InterPro" id="IPR036271">
    <property type="entry name" value="Tet_transcr_reg_TetR-rel_C_sf"/>
</dbReference>
<keyword evidence="1 2" id="KW-0238">DNA-binding</keyword>
<dbReference type="EMBL" id="JBHTBH010000003">
    <property type="protein sequence ID" value="MFC7327707.1"/>
    <property type="molecule type" value="Genomic_DNA"/>
</dbReference>
<organism evidence="4 5">
    <name type="scientific">Marinactinospora rubrisoli</name>
    <dbReference type="NCBI Taxonomy" id="2715399"/>
    <lineage>
        <taxon>Bacteria</taxon>
        <taxon>Bacillati</taxon>
        <taxon>Actinomycetota</taxon>
        <taxon>Actinomycetes</taxon>
        <taxon>Streptosporangiales</taxon>
        <taxon>Nocardiopsidaceae</taxon>
        <taxon>Marinactinospora</taxon>
    </lineage>
</organism>
<name>A0ABW2KF41_9ACTN</name>
<dbReference type="InterPro" id="IPR001647">
    <property type="entry name" value="HTH_TetR"/>
</dbReference>
<feature type="DNA-binding region" description="H-T-H motif" evidence="2">
    <location>
        <begin position="31"/>
        <end position="50"/>
    </location>
</feature>
<dbReference type="PANTHER" id="PTHR30055:SF200">
    <property type="entry name" value="HTH-TYPE TRANSCRIPTIONAL REPRESSOR BDCR"/>
    <property type="match status" value="1"/>
</dbReference>
<sequence length="196" mass="20742">MVDAPPLTPAARRVLDAASDLFYREGIHAVGVEAIAAAAGVTKKTLYDRFGSKDRLVAAYLRARDARWRTWLTEYVAARAGDPAAGLLHTFDALGEWIRAENPRGCGFVNALAELPDAEHPGRAIIAAQKRWLREELTALATAAGARDPQALAEQLLLLHEGATIAHGTAAAADPVGRARAAAAVLVEHAVAAEGR</sequence>
<accession>A0ABW2KF41</accession>
<reference evidence="5" key="1">
    <citation type="journal article" date="2019" name="Int. J. Syst. Evol. Microbiol.">
        <title>The Global Catalogue of Microorganisms (GCM) 10K type strain sequencing project: providing services to taxonomists for standard genome sequencing and annotation.</title>
        <authorList>
            <consortium name="The Broad Institute Genomics Platform"/>
            <consortium name="The Broad Institute Genome Sequencing Center for Infectious Disease"/>
            <person name="Wu L."/>
            <person name="Ma J."/>
        </authorList>
    </citation>
    <scope>NUCLEOTIDE SEQUENCE [LARGE SCALE GENOMIC DNA]</scope>
    <source>
        <strain evidence="5">CGMCC 4.7382</strain>
    </source>
</reference>
<feature type="domain" description="HTH tetR-type" evidence="3">
    <location>
        <begin position="8"/>
        <end position="68"/>
    </location>
</feature>
<dbReference type="Gene3D" id="1.10.357.10">
    <property type="entry name" value="Tetracycline Repressor, domain 2"/>
    <property type="match status" value="1"/>
</dbReference>
<evidence type="ECO:0000256" key="2">
    <source>
        <dbReference type="PROSITE-ProRule" id="PRU00335"/>
    </source>
</evidence>
<evidence type="ECO:0000256" key="1">
    <source>
        <dbReference type="ARBA" id="ARBA00023125"/>
    </source>
</evidence>
<dbReference type="SUPFAM" id="SSF46689">
    <property type="entry name" value="Homeodomain-like"/>
    <property type="match status" value="1"/>
</dbReference>
<dbReference type="InterPro" id="IPR050109">
    <property type="entry name" value="HTH-type_TetR-like_transc_reg"/>
</dbReference>
<evidence type="ECO:0000313" key="5">
    <source>
        <dbReference type="Proteomes" id="UP001596540"/>
    </source>
</evidence>
<dbReference type="InterPro" id="IPR009057">
    <property type="entry name" value="Homeodomain-like_sf"/>
</dbReference>
<gene>
    <name evidence="4" type="ORF">ACFQRF_08120</name>
</gene>
<evidence type="ECO:0000313" key="4">
    <source>
        <dbReference type="EMBL" id="MFC7327707.1"/>
    </source>
</evidence>
<dbReference type="PROSITE" id="PS50977">
    <property type="entry name" value="HTH_TETR_2"/>
    <property type="match status" value="1"/>
</dbReference>
<comment type="caution">
    <text evidence="4">The sequence shown here is derived from an EMBL/GenBank/DDBJ whole genome shotgun (WGS) entry which is preliminary data.</text>
</comment>
<dbReference type="PRINTS" id="PR00455">
    <property type="entry name" value="HTHTETR"/>
</dbReference>
<keyword evidence="5" id="KW-1185">Reference proteome</keyword>
<dbReference type="Proteomes" id="UP001596540">
    <property type="component" value="Unassembled WGS sequence"/>
</dbReference>